<proteinExistence type="predicted"/>
<dbReference type="PANTHER" id="PTHR21666:SF268">
    <property type="entry name" value="PEPTIDASE M23 DOMAIN-CONTAINING PROTEIN"/>
    <property type="match status" value="1"/>
</dbReference>
<dbReference type="EC" id="3.4.-.-" evidence="3"/>
<feature type="chain" id="PRO_5045723592" evidence="1">
    <location>
        <begin position="22"/>
        <end position="446"/>
    </location>
</feature>
<dbReference type="RefSeq" id="WP_305005304.1">
    <property type="nucleotide sequence ID" value="NZ_JAUQSY010000002.1"/>
</dbReference>
<evidence type="ECO:0000259" key="2">
    <source>
        <dbReference type="Pfam" id="PF01551"/>
    </source>
</evidence>
<evidence type="ECO:0000256" key="1">
    <source>
        <dbReference type="SAM" id="SignalP"/>
    </source>
</evidence>
<keyword evidence="3" id="KW-0378">Hydrolase</keyword>
<feature type="domain" description="M23ase beta-sheet core" evidence="2">
    <location>
        <begin position="205"/>
        <end position="302"/>
    </location>
</feature>
<evidence type="ECO:0000313" key="3">
    <source>
        <dbReference type="EMBL" id="MDO7873557.1"/>
    </source>
</evidence>
<organism evidence="3 4">
    <name type="scientific">Hymenobacter aranciens</name>
    <dbReference type="NCBI Taxonomy" id="3063996"/>
    <lineage>
        <taxon>Bacteria</taxon>
        <taxon>Pseudomonadati</taxon>
        <taxon>Bacteroidota</taxon>
        <taxon>Cytophagia</taxon>
        <taxon>Cytophagales</taxon>
        <taxon>Hymenobacteraceae</taxon>
        <taxon>Hymenobacter</taxon>
    </lineage>
</organism>
<dbReference type="PROSITE" id="PS51257">
    <property type="entry name" value="PROKAR_LIPOPROTEIN"/>
    <property type="match status" value="1"/>
</dbReference>
<reference evidence="3" key="1">
    <citation type="submission" date="2023-07" db="EMBL/GenBank/DDBJ databases">
        <authorList>
            <person name="Kim M.K."/>
        </authorList>
    </citation>
    <scope>NUCLEOTIDE SEQUENCE</scope>
    <source>
        <strain evidence="3">ASUV-10-1</strain>
    </source>
</reference>
<dbReference type="InterPro" id="IPR050570">
    <property type="entry name" value="Cell_wall_metabolism_enzyme"/>
</dbReference>
<dbReference type="Gene3D" id="2.70.70.10">
    <property type="entry name" value="Glucose Permease (Domain IIA)"/>
    <property type="match status" value="1"/>
</dbReference>
<keyword evidence="1" id="KW-0732">Signal</keyword>
<gene>
    <name evidence="3" type="ORF">Q5H93_02350</name>
</gene>
<protein>
    <submittedName>
        <fullName evidence="3">M23 family metallopeptidase</fullName>
        <ecNumber evidence="3">3.4.-.-</ecNumber>
    </submittedName>
</protein>
<dbReference type="Pfam" id="PF01551">
    <property type="entry name" value="Peptidase_M23"/>
    <property type="match status" value="1"/>
</dbReference>
<dbReference type="EMBL" id="JAUQSY010000002">
    <property type="protein sequence ID" value="MDO7873557.1"/>
    <property type="molecule type" value="Genomic_DNA"/>
</dbReference>
<dbReference type="InterPro" id="IPR011055">
    <property type="entry name" value="Dup_hybrid_motif"/>
</dbReference>
<evidence type="ECO:0000313" key="4">
    <source>
        <dbReference type="Proteomes" id="UP001176429"/>
    </source>
</evidence>
<dbReference type="SUPFAM" id="SSF51261">
    <property type="entry name" value="Duplicated hybrid motif"/>
    <property type="match status" value="1"/>
</dbReference>
<sequence length="446" mass="47736">MRCARQPLGLALLLSTLLLGACSKQQTLQALFQKTTPHQTYARQLRQAGLDQRVAGRAWLAAADQALRDSLTVPLPFTETGYFRPEQPTASGYRYAVRAGEQLHVSLTLAPGATARVFLDAFELRPGQVPILITSADTTVLDFRYRAEVDGQHLLRVQPELLATGRYILRVSREPSLSVFPVQGRSDAAVGSFWGVDRDEGACRHEGIDIFAPKGTPVLAAAAGYITRTGETPRGGRVVWLADAEGGNHLYYAHLDRQLVQPGQRVRAGDTLGLVGNTGNARTTPPHLHFGVYRAGQGAVDPLPFVHRADKLPAPSTGPDQRGEFVRLKVATALRHSPLQSKLLANNRLSSQMPLLVLGQQGAALRVETPDGRQGYVAAKAVVAATAKPLRNLVLPAATELLAQPVAGAPARMALAARTAVTVLGRSATFALLRGPKGEVGWAVLG</sequence>
<comment type="caution">
    <text evidence="3">The sequence shown here is derived from an EMBL/GenBank/DDBJ whole genome shotgun (WGS) entry which is preliminary data.</text>
</comment>
<dbReference type="InterPro" id="IPR016047">
    <property type="entry name" value="M23ase_b-sheet_dom"/>
</dbReference>
<dbReference type="PANTHER" id="PTHR21666">
    <property type="entry name" value="PEPTIDASE-RELATED"/>
    <property type="match status" value="1"/>
</dbReference>
<feature type="signal peptide" evidence="1">
    <location>
        <begin position="1"/>
        <end position="21"/>
    </location>
</feature>
<accession>A0ABT9B5Y2</accession>
<keyword evidence="4" id="KW-1185">Reference proteome</keyword>
<dbReference type="GO" id="GO:0016787">
    <property type="term" value="F:hydrolase activity"/>
    <property type="evidence" value="ECO:0007669"/>
    <property type="project" value="UniProtKB-KW"/>
</dbReference>
<dbReference type="CDD" id="cd12797">
    <property type="entry name" value="M23_peptidase"/>
    <property type="match status" value="1"/>
</dbReference>
<dbReference type="Proteomes" id="UP001176429">
    <property type="component" value="Unassembled WGS sequence"/>
</dbReference>
<name>A0ABT9B5Y2_9BACT</name>